<dbReference type="InterPro" id="IPR036864">
    <property type="entry name" value="Zn2-C6_fun-type_DNA-bd_sf"/>
</dbReference>
<dbReference type="GO" id="GO:0045944">
    <property type="term" value="P:positive regulation of transcription by RNA polymerase II"/>
    <property type="evidence" value="ECO:0007669"/>
    <property type="project" value="TreeGrafter"/>
</dbReference>
<gene>
    <name evidence="8" type="ORF">LTR05_001360</name>
</gene>
<keyword evidence="5" id="KW-0539">Nucleus</keyword>
<reference evidence="8 9" key="1">
    <citation type="submission" date="2023-08" db="EMBL/GenBank/DDBJ databases">
        <title>Black Yeasts Isolated from many extreme environments.</title>
        <authorList>
            <person name="Coleine C."/>
            <person name="Stajich J.E."/>
            <person name="Selbmann L."/>
        </authorList>
    </citation>
    <scope>NUCLEOTIDE SEQUENCE [LARGE SCALE GENOMIC DNA]</scope>
    <source>
        <strain evidence="8 9">CCFEE 5910</strain>
    </source>
</reference>
<sequence length="731" mass="81570">MSTGPVIRSTEQGNDNEDDRKRVSKACSRCRLRKDRCDGSQPCTNCQTANKPCSYEATTKKRGLPEGYVRGFEKLITLACQTIDGLEPVLTSLLKDEELRKLWNTSKGDGLYSSWKDSDLYHQLDGFLRDTASNYSGPKRKRDDDSSESPPELDTVLQQLRANQFRITQEQLLYTMTGQHVTDGQEQTAQPLPTTKLPSNSKGLIDLYFTHVHCWFPILDRPSVLKEYYAYSRRTLGQKQHDGGQALIWAILAYTVQLDADMQDKQALSRRYSEISLKYIPTPYTNAEDVQDFDVMQAQALVILSLLRLGNGQWVGAWMCTGRAVRILLAKNVQAEHSQQRRGAFQGCFILETLLNVHFDNTRPLFLPSLVDHMLDEDGFEEWESWGSSQGPSFARSIFNRLTSVFLILHDALTDNAASMDPSYIQSKLTSIHNLAQEHFNLGIGSPTVESPPHHVYFQIGLLFAQLRLVSRLAEQDAVQFDLMSLTINVLGLFEICEKSVNIGLTRMPPLFADILNLAIDVAAGARISFGSSASSPTYQDFVFTISDFRARLSNIWASFHSRKAISTPGTESSGARRTMYNDDYVVTDVAVHSQTEPQEAFPTTIGTRSISQIPLAPTQSFFPEANQNALGQGPWSGVDLVGDSLVSGAAFPITSPSFAGDEVDAIFHEMAQLDTSEWANERAMGLKDFGFSDESAFMDFCNDPERLLPVDSSMPLSSNRQSWTFTGQPP</sequence>
<dbReference type="Gene3D" id="4.10.240.10">
    <property type="entry name" value="Zn(2)-C6 fungal-type DNA-binding domain"/>
    <property type="match status" value="1"/>
</dbReference>
<dbReference type="AlphaFoldDB" id="A0AAN7T7P1"/>
<dbReference type="PANTHER" id="PTHR47655:SF2">
    <property type="entry name" value="QUINIC ACID UTILIZATION ACTIVATOR"/>
    <property type="match status" value="1"/>
</dbReference>
<dbReference type="CDD" id="cd12148">
    <property type="entry name" value="fungal_TF_MHR"/>
    <property type="match status" value="1"/>
</dbReference>
<dbReference type="GO" id="GO:0003677">
    <property type="term" value="F:DNA binding"/>
    <property type="evidence" value="ECO:0007669"/>
    <property type="project" value="UniProtKB-KW"/>
</dbReference>
<dbReference type="PROSITE" id="PS50048">
    <property type="entry name" value="ZN2_CY6_FUNGAL_2"/>
    <property type="match status" value="1"/>
</dbReference>
<dbReference type="Proteomes" id="UP001309876">
    <property type="component" value="Unassembled WGS sequence"/>
</dbReference>
<dbReference type="Pfam" id="PF00172">
    <property type="entry name" value="Zn_clus"/>
    <property type="match status" value="1"/>
</dbReference>
<evidence type="ECO:0000256" key="1">
    <source>
        <dbReference type="ARBA" id="ARBA00022723"/>
    </source>
</evidence>
<dbReference type="SUPFAM" id="SSF57701">
    <property type="entry name" value="Zn2/Cys6 DNA-binding domain"/>
    <property type="match status" value="1"/>
</dbReference>
<feature type="region of interest" description="Disordered" evidence="6">
    <location>
        <begin position="132"/>
        <end position="152"/>
    </location>
</feature>
<evidence type="ECO:0000313" key="9">
    <source>
        <dbReference type="Proteomes" id="UP001309876"/>
    </source>
</evidence>
<dbReference type="InterPro" id="IPR001138">
    <property type="entry name" value="Zn2Cys6_DnaBD"/>
</dbReference>
<evidence type="ECO:0000313" key="8">
    <source>
        <dbReference type="EMBL" id="KAK5091180.1"/>
    </source>
</evidence>
<dbReference type="Pfam" id="PF04082">
    <property type="entry name" value="Fungal_trans"/>
    <property type="match status" value="1"/>
</dbReference>
<keyword evidence="1" id="KW-0479">Metal-binding</keyword>
<evidence type="ECO:0000259" key="7">
    <source>
        <dbReference type="PROSITE" id="PS50048"/>
    </source>
</evidence>
<name>A0AAN7T7P1_9EURO</name>
<comment type="caution">
    <text evidence="8">The sequence shown here is derived from an EMBL/GenBank/DDBJ whole genome shotgun (WGS) entry which is preliminary data.</text>
</comment>
<keyword evidence="2" id="KW-0805">Transcription regulation</keyword>
<dbReference type="CDD" id="cd00067">
    <property type="entry name" value="GAL4"/>
    <property type="match status" value="1"/>
</dbReference>
<proteinExistence type="predicted"/>
<dbReference type="InterPro" id="IPR052783">
    <property type="entry name" value="Metabolic/Drug-Res_Regulator"/>
</dbReference>
<evidence type="ECO:0000256" key="5">
    <source>
        <dbReference type="ARBA" id="ARBA00023242"/>
    </source>
</evidence>
<keyword evidence="9" id="KW-1185">Reference proteome</keyword>
<evidence type="ECO:0000256" key="3">
    <source>
        <dbReference type="ARBA" id="ARBA00023125"/>
    </source>
</evidence>
<keyword evidence="4" id="KW-0804">Transcription</keyword>
<dbReference type="GO" id="GO:0006351">
    <property type="term" value="P:DNA-templated transcription"/>
    <property type="evidence" value="ECO:0007669"/>
    <property type="project" value="InterPro"/>
</dbReference>
<feature type="region of interest" description="Disordered" evidence="6">
    <location>
        <begin position="712"/>
        <end position="731"/>
    </location>
</feature>
<keyword evidence="3" id="KW-0238">DNA-binding</keyword>
<dbReference type="GO" id="GO:0008270">
    <property type="term" value="F:zinc ion binding"/>
    <property type="evidence" value="ECO:0007669"/>
    <property type="project" value="InterPro"/>
</dbReference>
<dbReference type="PROSITE" id="PS00463">
    <property type="entry name" value="ZN2_CY6_FUNGAL_1"/>
    <property type="match status" value="1"/>
</dbReference>
<organism evidence="8 9">
    <name type="scientific">Lithohypha guttulata</name>
    <dbReference type="NCBI Taxonomy" id="1690604"/>
    <lineage>
        <taxon>Eukaryota</taxon>
        <taxon>Fungi</taxon>
        <taxon>Dikarya</taxon>
        <taxon>Ascomycota</taxon>
        <taxon>Pezizomycotina</taxon>
        <taxon>Eurotiomycetes</taxon>
        <taxon>Chaetothyriomycetidae</taxon>
        <taxon>Chaetothyriales</taxon>
        <taxon>Trichomeriaceae</taxon>
        <taxon>Lithohypha</taxon>
    </lineage>
</organism>
<accession>A0AAN7T7P1</accession>
<feature type="compositionally biased region" description="Polar residues" evidence="6">
    <location>
        <begin position="715"/>
        <end position="731"/>
    </location>
</feature>
<evidence type="ECO:0000256" key="6">
    <source>
        <dbReference type="SAM" id="MobiDB-lite"/>
    </source>
</evidence>
<dbReference type="PANTHER" id="PTHR47655">
    <property type="entry name" value="QUINIC ACID UTILIZATION ACTIVATOR"/>
    <property type="match status" value="1"/>
</dbReference>
<dbReference type="EMBL" id="JAVRRJ010000001">
    <property type="protein sequence ID" value="KAK5091180.1"/>
    <property type="molecule type" value="Genomic_DNA"/>
</dbReference>
<dbReference type="SMART" id="SM00066">
    <property type="entry name" value="GAL4"/>
    <property type="match status" value="1"/>
</dbReference>
<dbReference type="GO" id="GO:0000981">
    <property type="term" value="F:DNA-binding transcription factor activity, RNA polymerase II-specific"/>
    <property type="evidence" value="ECO:0007669"/>
    <property type="project" value="InterPro"/>
</dbReference>
<evidence type="ECO:0000256" key="4">
    <source>
        <dbReference type="ARBA" id="ARBA00023163"/>
    </source>
</evidence>
<evidence type="ECO:0000256" key="2">
    <source>
        <dbReference type="ARBA" id="ARBA00023015"/>
    </source>
</evidence>
<dbReference type="InterPro" id="IPR007219">
    <property type="entry name" value="XnlR_reg_dom"/>
</dbReference>
<protein>
    <recommendedName>
        <fullName evidence="7">Zn(2)-C6 fungal-type domain-containing protein</fullName>
    </recommendedName>
</protein>
<feature type="domain" description="Zn(2)-C6 fungal-type" evidence="7">
    <location>
        <begin position="26"/>
        <end position="55"/>
    </location>
</feature>